<evidence type="ECO:0000313" key="1">
    <source>
        <dbReference type="EMBL" id="MFC4313122.1"/>
    </source>
</evidence>
<gene>
    <name evidence="1" type="ORF">ACFPN2_28850</name>
</gene>
<dbReference type="Gene3D" id="2.60.40.1120">
    <property type="entry name" value="Carboxypeptidase-like, regulatory domain"/>
    <property type="match status" value="1"/>
</dbReference>
<evidence type="ECO:0000313" key="2">
    <source>
        <dbReference type="Proteomes" id="UP001595904"/>
    </source>
</evidence>
<dbReference type="EMBL" id="JBHSDU010000015">
    <property type="protein sequence ID" value="MFC4313122.1"/>
    <property type="molecule type" value="Genomic_DNA"/>
</dbReference>
<dbReference type="RefSeq" id="WP_380603158.1">
    <property type="nucleotide sequence ID" value="NZ_JBHSDU010000015.1"/>
</dbReference>
<comment type="caution">
    <text evidence="1">The sequence shown here is derived from an EMBL/GenBank/DDBJ whole genome shotgun (WGS) entry which is preliminary data.</text>
</comment>
<sequence length="187" mass="20781">MLLALNGCTKAWRSEAIDGRVVDEGTDAPIAGAIVLVNWQIKGMEGYPQGQLGIFERVTDAAGRFQIPAWGPKRPPMGTTVDASDPTVRVFKNGYEPLVVRRPPNSKDSAHVEMLRLRRFEGTAESYASQMDEFWRPLNVNFVIGRCEWSLAAQMIHALVRLRGEFDRAGIRSDLPLESGLCNAETH</sequence>
<proteinExistence type="predicted"/>
<dbReference type="Proteomes" id="UP001595904">
    <property type="component" value="Unassembled WGS sequence"/>
</dbReference>
<name>A0ABV8T1K8_9GAMM</name>
<protein>
    <submittedName>
        <fullName evidence="1">Carboxypeptidase-like regulatory domain-containing protein</fullName>
    </submittedName>
</protein>
<dbReference type="SUPFAM" id="SSF49464">
    <property type="entry name" value="Carboxypeptidase regulatory domain-like"/>
    <property type="match status" value="1"/>
</dbReference>
<reference evidence="2" key="1">
    <citation type="journal article" date="2019" name="Int. J. Syst. Evol. Microbiol.">
        <title>The Global Catalogue of Microorganisms (GCM) 10K type strain sequencing project: providing services to taxonomists for standard genome sequencing and annotation.</title>
        <authorList>
            <consortium name="The Broad Institute Genomics Platform"/>
            <consortium name="The Broad Institute Genome Sequencing Center for Infectious Disease"/>
            <person name="Wu L."/>
            <person name="Ma J."/>
        </authorList>
    </citation>
    <scope>NUCLEOTIDE SEQUENCE [LARGE SCALE GENOMIC DNA]</scope>
    <source>
        <strain evidence="2">CGMCC 1.10759</strain>
    </source>
</reference>
<keyword evidence="2" id="KW-1185">Reference proteome</keyword>
<organism evidence="1 2">
    <name type="scientific">Steroidobacter flavus</name>
    <dbReference type="NCBI Taxonomy" id="1842136"/>
    <lineage>
        <taxon>Bacteria</taxon>
        <taxon>Pseudomonadati</taxon>
        <taxon>Pseudomonadota</taxon>
        <taxon>Gammaproteobacteria</taxon>
        <taxon>Steroidobacterales</taxon>
        <taxon>Steroidobacteraceae</taxon>
        <taxon>Steroidobacter</taxon>
    </lineage>
</organism>
<accession>A0ABV8T1K8</accession>
<dbReference type="InterPro" id="IPR008969">
    <property type="entry name" value="CarboxyPept-like_regulatory"/>
</dbReference>